<sequence length="544" mass="61222">MLCGRPAIDMLVEEEQRSLALWAKQVIKENKLDQLIDPSLKGQISADCLKMFVDVANKCLDNSPKGRPTMANVVVRLEHALAVDEEFRENTQHQNRSKGKPSKVFQRTIEFLAKGVDIKWKRTNVYSPNGEHSLPVVSSTRPRLQWKNVTRLFRRTSVGSNIPRNFSSSAASGRNESDPKGQILPTPSVGADIPMNSSSAASGRNEADPKGQILATMDLRIFSISEMKTATRNFRADVVLGEGGFGTVYKGWLDEENGSVLVVAIKKLDSESFQGFQEWQSEVHILGRLSHPNLVKLLGYCWEDTELLLVYEFMRMGSLEKHLFGRDSAIQPLPWAIRLNILIGAARGLDFLHTSEEQVIYRDFKTSNILLDDSYNAKISDFGLAKFGPSGSKTHLTTRVMGTSGYAAPEYVATGHLYVKSDVYSFGVVLVEMLTGLRAIDPNRPHGKLNLIDWVKPYLAQERKLKNIMDSRLEGKYPSKVAFQIAQLALRCLEPEQKMRSSMKEVVETLERIDASNEKPRDRLQHRPPLPPKQERIQSYQLPQ</sequence>
<evidence type="ECO:0000313" key="1">
    <source>
        <dbReference type="EMBL" id="KAH7846208.1"/>
    </source>
</evidence>
<reference evidence="1 2" key="1">
    <citation type="journal article" date="2021" name="Hortic Res">
        <title>High-quality reference genome and annotation aids understanding of berry development for evergreen blueberry (Vaccinium darrowii).</title>
        <authorList>
            <person name="Yu J."/>
            <person name="Hulse-Kemp A.M."/>
            <person name="Babiker E."/>
            <person name="Staton M."/>
        </authorList>
    </citation>
    <scope>NUCLEOTIDE SEQUENCE [LARGE SCALE GENOMIC DNA]</scope>
    <source>
        <strain evidence="2">cv. NJ 8807/NJ 8810</strain>
        <tissue evidence="1">Young leaf</tissue>
    </source>
</reference>
<gene>
    <name evidence="1" type="ORF">Vadar_011233</name>
</gene>
<dbReference type="Proteomes" id="UP000828048">
    <property type="component" value="Chromosome 5"/>
</dbReference>
<evidence type="ECO:0000313" key="2">
    <source>
        <dbReference type="Proteomes" id="UP000828048"/>
    </source>
</evidence>
<organism evidence="1 2">
    <name type="scientific">Vaccinium darrowii</name>
    <dbReference type="NCBI Taxonomy" id="229202"/>
    <lineage>
        <taxon>Eukaryota</taxon>
        <taxon>Viridiplantae</taxon>
        <taxon>Streptophyta</taxon>
        <taxon>Embryophyta</taxon>
        <taxon>Tracheophyta</taxon>
        <taxon>Spermatophyta</taxon>
        <taxon>Magnoliopsida</taxon>
        <taxon>eudicotyledons</taxon>
        <taxon>Gunneridae</taxon>
        <taxon>Pentapetalae</taxon>
        <taxon>asterids</taxon>
        <taxon>Ericales</taxon>
        <taxon>Ericaceae</taxon>
        <taxon>Vaccinioideae</taxon>
        <taxon>Vaccinieae</taxon>
        <taxon>Vaccinium</taxon>
    </lineage>
</organism>
<comment type="caution">
    <text evidence="1">The sequence shown here is derived from an EMBL/GenBank/DDBJ whole genome shotgun (WGS) entry which is preliminary data.</text>
</comment>
<keyword evidence="2" id="KW-1185">Reference proteome</keyword>
<accession>A0ACB7XZJ3</accession>
<protein>
    <submittedName>
        <fullName evidence="1">Uncharacterized protein</fullName>
    </submittedName>
</protein>
<name>A0ACB7XZJ3_9ERIC</name>
<proteinExistence type="predicted"/>
<dbReference type="EMBL" id="CM037155">
    <property type="protein sequence ID" value="KAH7846208.1"/>
    <property type="molecule type" value="Genomic_DNA"/>
</dbReference>